<reference evidence="2" key="1">
    <citation type="journal article" date="2010" name="Science">
        <title>Signatures of adaptation to obligate biotrophy in the Hyaloperonospora arabidopsidis genome.</title>
        <authorList>
            <person name="Baxter L."/>
            <person name="Tripathy S."/>
            <person name="Ishaque N."/>
            <person name="Boot N."/>
            <person name="Cabral A."/>
            <person name="Kemen E."/>
            <person name="Thines M."/>
            <person name="Ah-Fong A."/>
            <person name="Anderson R."/>
            <person name="Badejoko W."/>
            <person name="Bittner-Eddy P."/>
            <person name="Boore J.L."/>
            <person name="Chibucos M.C."/>
            <person name="Coates M."/>
            <person name="Dehal P."/>
            <person name="Delehaunty K."/>
            <person name="Dong S."/>
            <person name="Downton P."/>
            <person name="Dumas B."/>
            <person name="Fabro G."/>
            <person name="Fronick C."/>
            <person name="Fuerstenberg S.I."/>
            <person name="Fulton L."/>
            <person name="Gaulin E."/>
            <person name="Govers F."/>
            <person name="Hughes L."/>
            <person name="Humphray S."/>
            <person name="Jiang R.H."/>
            <person name="Judelson H."/>
            <person name="Kamoun S."/>
            <person name="Kyung K."/>
            <person name="Meijer H."/>
            <person name="Minx P."/>
            <person name="Morris P."/>
            <person name="Nelson J."/>
            <person name="Phuntumart V."/>
            <person name="Qutob D."/>
            <person name="Rehmany A."/>
            <person name="Rougon-Cardoso A."/>
            <person name="Ryden P."/>
            <person name="Torto-Alalibo T."/>
            <person name="Studholme D."/>
            <person name="Wang Y."/>
            <person name="Win J."/>
            <person name="Wood J."/>
            <person name="Clifton S.W."/>
            <person name="Rogers J."/>
            <person name="Van den Ackerveken G."/>
            <person name="Jones J.D."/>
            <person name="McDowell J.M."/>
            <person name="Beynon J."/>
            <person name="Tyler B.M."/>
        </authorList>
    </citation>
    <scope>NUCLEOTIDE SEQUENCE [LARGE SCALE GENOMIC DNA]</scope>
    <source>
        <strain evidence="2">Emoy2</strain>
    </source>
</reference>
<dbReference type="EMBL" id="ABWE02009468">
    <property type="status" value="NOT_ANNOTATED_CDS"/>
    <property type="molecule type" value="Genomic_DNA"/>
</dbReference>
<protein>
    <submittedName>
        <fullName evidence="1">Uncharacterized protein</fullName>
    </submittedName>
</protein>
<accession>M4C4K4</accession>
<dbReference type="Gene3D" id="3.30.900.20">
    <property type="match status" value="1"/>
</dbReference>
<dbReference type="InterPro" id="IPR053729">
    <property type="entry name" value="MAD2L1BP_domain_sf"/>
</dbReference>
<dbReference type="EnsemblProtists" id="HpaT814022">
    <property type="protein sequence ID" value="HpaP814022"/>
    <property type="gene ID" value="HpaG814022"/>
</dbReference>
<name>M4C4K4_HYAAE</name>
<organism evidence="1 2">
    <name type="scientific">Hyaloperonospora arabidopsidis (strain Emoy2)</name>
    <name type="common">Downy mildew agent</name>
    <name type="synonym">Peronospora arabidopsidis</name>
    <dbReference type="NCBI Taxonomy" id="559515"/>
    <lineage>
        <taxon>Eukaryota</taxon>
        <taxon>Sar</taxon>
        <taxon>Stramenopiles</taxon>
        <taxon>Oomycota</taxon>
        <taxon>Peronosporomycetes</taxon>
        <taxon>Peronosporales</taxon>
        <taxon>Peronosporaceae</taxon>
        <taxon>Hyaloperonospora</taxon>
    </lineage>
</organism>
<proteinExistence type="predicted"/>
<dbReference type="VEuPathDB" id="FungiDB:HpaG814022"/>
<evidence type="ECO:0000313" key="2">
    <source>
        <dbReference type="Proteomes" id="UP000011713"/>
    </source>
</evidence>
<keyword evidence="2" id="KW-1185">Reference proteome</keyword>
<dbReference type="HOGENOM" id="CLU_3110485_0_0_1"/>
<dbReference type="Proteomes" id="UP000011713">
    <property type="component" value="Unassembled WGS sequence"/>
</dbReference>
<evidence type="ECO:0000313" key="1">
    <source>
        <dbReference type="EnsemblProtists" id="HpaP814022"/>
    </source>
</evidence>
<sequence length="51" mass="6048">MTECRVTYRTAFDRELRAFVVNQLVKYLLFIRGQVPWVYSEAAFQASTSER</sequence>
<dbReference type="InParanoid" id="M4C4K4"/>
<dbReference type="AlphaFoldDB" id="M4C4K4"/>
<reference evidence="1" key="2">
    <citation type="submission" date="2015-06" db="UniProtKB">
        <authorList>
            <consortium name="EnsemblProtists"/>
        </authorList>
    </citation>
    <scope>IDENTIFICATION</scope>
    <source>
        <strain evidence="1">Emoy2</strain>
    </source>
</reference>